<dbReference type="EMBL" id="LR798288">
    <property type="protein sequence ID" value="CAB5221384.1"/>
    <property type="molecule type" value="Genomic_DNA"/>
</dbReference>
<proteinExistence type="predicted"/>
<protein>
    <submittedName>
        <fullName evidence="1">Uncharacterized protein</fullName>
    </submittedName>
</protein>
<name>A0A6J7WZ92_9CAUD</name>
<sequence>MNINEAMSLSIQLETLVSLARQLNCSREELSNGVLSVAKNLKDLADNMDREMSDYFAAEQYEDKIVAQGVQ</sequence>
<reference evidence="1" key="1">
    <citation type="submission" date="2020-05" db="EMBL/GenBank/DDBJ databases">
        <authorList>
            <person name="Chiriac C."/>
            <person name="Salcher M."/>
            <person name="Ghai R."/>
            <person name="Kavagutti S V."/>
        </authorList>
    </citation>
    <scope>NUCLEOTIDE SEQUENCE</scope>
</reference>
<gene>
    <name evidence="1" type="ORF">UFOVP247_152</name>
</gene>
<evidence type="ECO:0000313" key="1">
    <source>
        <dbReference type="EMBL" id="CAB5221384.1"/>
    </source>
</evidence>
<organism evidence="1">
    <name type="scientific">uncultured Caudovirales phage</name>
    <dbReference type="NCBI Taxonomy" id="2100421"/>
    <lineage>
        <taxon>Viruses</taxon>
        <taxon>Duplodnaviria</taxon>
        <taxon>Heunggongvirae</taxon>
        <taxon>Uroviricota</taxon>
        <taxon>Caudoviricetes</taxon>
        <taxon>Peduoviridae</taxon>
        <taxon>Maltschvirus</taxon>
        <taxon>Maltschvirus maltsch</taxon>
    </lineage>
</organism>
<accession>A0A6J7WZ92</accession>